<accession>A0A1I3RM32</accession>
<dbReference type="Proteomes" id="UP000243887">
    <property type="component" value="Unassembled WGS sequence"/>
</dbReference>
<sequence length="255" mass="28920">MIKILVTGANGQMGQALRSISSEFPTFEFIFLSSQELDVTSLESCDNAFVKNSPDICFNFAAYTNVEKAEDEEEIAFGVNALGCKNIAKTCLKFDVSLVHLSTDFVFDGEKKEPYLITDSPNPINVYGASKLKGEHYIQELMTNYYIVRTSWVYSNFGHNFKNTMLRLSETKSEISVVDDQIGCPTNAVDVCYFIMSLIDKHVFGLYHFRGDRICSWYDFAVSIFKEENITIKVHPISSEEYSSKVKRPRYSVLG</sequence>
<evidence type="ECO:0000256" key="3">
    <source>
        <dbReference type="ARBA" id="ARBA00012929"/>
    </source>
</evidence>
<evidence type="ECO:0000256" key="4">
    <source>
        <dbReference type="ARBA" id="ARBA00017099"/>
    </source>
</evidence>
<keyword evidence="6" id="KW-0521">NADP</keyword>
<dbReference type="SUPFAM" id="SSF51735">
    <property type="entry name" value="NAD(P)-binding Rossmann-fold domains"/>
    <property type="match status" value="1"/>
</dbReference>
<keyword evidence="9" id="KW-1185">Reference proteome</keyword>
<keyword evidence="6" id="KW-0560">Oxidoreductase</keyword>
<dbReference type="InterPro" id="IPR036291">
    <property type="entry name" value="NAD(P)-bd_dom_sf"/>
</dbReference>
<dbReference type="Pfam" id="PF04321">
    <property type="entry name" value="RmlD_sub_bind"/>
    <property type="match status" value="1"/>
</dbReference>
<evidence type="ECO:0000259" key="7">
    <source>
        <dbReference type="Pfam" id="PF04321"/>
    </source>
</evidence>
<dbReference type="AlphaFoldDB" id="A0A1I3RM32"/>
<dbReference type="InterPro" id="IPR029903">
    <property type="entry name" value="RmlD-like-bd"/>
</dbReference>
<dbReference type="STRING" id="1150112.SAMN04487893_10873"/>
<comment type="catalytic activity">
    <reaction evidence="5">
        <text>dTDP-beta-L-rhamnose + NADP(+) = dTDP-4-dehydro-beta-L-rhamnose + NADPH + H(+)</text>
        <dbReference type="Rhea" id="RHEA:21796"/>
        <dbReference type="ChEBI" id="CHEBI:15378"/>
        <dbReference type="ChEBI" id="CHEBI:57510"/>
        <dbReference type="ChEBI" id="CHEBI:57783"/>
        <dbReference type="ChEBI" id="CHEBI:58349"/>
        <dbReference type="ChEBI" id="CHEBI:62830"/>
        <dbReference type="EC" id="1.1.1.133"/>
    </reaction>
</comment>
<dbReference type="InterPro" id="IPR005913">
    <property type="entry name" value="dTDP_dehydrorham_reduct"/>
</dbReference>
<dbReference type="CDD" id="cd05254">
    <property type="entry name" value="dTDP_HR_like_SDR_e"/>
    <property type="match status" value="1"/>
</dbReference>
<feature type="domain" description="RmlD-like substrate binding" evidence="7">
    <location>
        <begin position="3"/>
        <end position="254"/>
    </location>
</feature>
<evidence type="ECO:0000256" key="2">
    <source>
        <dbReference type="ARBA" id="ARBA00010944"/>
    </source>
</evidence>
<dbReference type="EMBL" id="FORU01000008">
    <property type="protein sequence ID" value="SFJ46922.1"/>
    <property type="molecule type" value="Genomic_DNA"/>
</dbReference>
<evidence type="ECO:0000256" key="5">
    <source>
        <dbReference type="ARBA" id="ARBA00048200"/>
    </source>
</evidence>
<comment type="similarity">
    <text evidence="2 6">Belongs to the dTDP-4-dehydrorhamnose reductase family.</text>
</comment>
<protein>
    <recommendedName>
        <fullName evidence="4 6">dTDP-4-dehydrorhamnose reductase</fullName>
        <ecNumber evidence="3 6">1.1.1.133</ecNumber>
    </recommendedName>
</protein>
<comment type="function">
    <text evidence="6">Catalyzes the reduction of dTDP-6-deoxy-L-lyxo-4-hexulose to yield dTDP-L-rhamnose.</text>
</comment>
<evidence type="ECO:0000313" key="9">
    <source>
        <dbReference type="Proteomes" id="UP000243887"/>
    </source>
</evidence>
<dbReference type="GO" id="GO:0005829">
    <property type="term" value="C:cytosol"/>
    <property type="evidence" value="ECO:0007669"/>
    <property type="project" value="TreeGrafter"/>
</dbReference>
<comment type="pathway">
    <text evidence="1 6">Carbohydrate biosynthesis; dTDP-L-rhamnose biosynthesis.</text>
</comment>
<proteinExistence type="inferred from homology"/>
<dbReference type="OrthoDB" id="9803892at2"/>
<dbReference type="UniPathway" id="UPA00124"/>
<dbReference type="GO" id="GO:0008831">
    <property type="term" value="F:dTDP-4-dehydrorhamnose reductase activity"/>
    <property type="evidence" value="ECO:0007669"/>
    <property type="project" value="UniProtKB-EC"/>
</dbReference>
<evidence type="ECO:0000256" key="6">
    <source>
        <dbReference type="RuleBase" id="RU364082"/>
    </source>
</evidence>
<dbReference type="EC" id="1.1.1.133" evidence="3 6"/>
<dbReference type="NCBIfam" id="TIGR01214">
    <property type="entry name" value="rmlD"/>
    <property type="match status" value="1"/>
</dbReference>
<dbReference type="PANTHER" id="PTHR10491:SF4">
    <property type="entry name" value="METHIONINE ADENOSYLTRANSFERASE 2 SUBUNIT BETA"/>
    <property type="match status" value="1"/>
</dbReference>
<evidence type="ECO:0000256" key="1">
    <source>
        <dbReference type="ARBA" id="ARBA00004781"/>
    </source>
</evidence>
<dbReference type="PANTHER" id="PTHR10491">
    <property type="entry name" value="DTDP-4-DEHYDRORHAMNOSE REDUCTASE"/>
    <property type="match status" value="1"/>
</dbReference>
<dbReference type="GO" id="GO:0019305">
    <property type="term" value="P:dTDP-rhamnose biosynthetic process"/>
    <property type="evidence" value="ECO:0007669"/>
    <property type="project" value="UniProtKB-UniPathway"/>
</dbReference>
<dbReference type="Gene3D" id="3.90.25.10">
    <property type="entry name" value="UDP-galactose 4-epimerase, domain 1"/>
    <property type="match status" value="1"/>
</dbReference>
<evidence type="ECO:0000313" key="8">
    <source>
        <dbReference type="EMBL" id="SFJ46922.1"/>
    </source>
</evidence>
<reference evidence="9" key="1">
    <citation type="submission" date="2016-10" db="EMBL/GenBank/DDBJ databases">
        <authorList>
            <person name="Varghese N."/>
            <person name="Submissions S."/>
        </authorList>
    </citation>
    <scope>NUCLEOTIDE SEQUENCE [LARGE SCALE GENOMIC DNA]</scope>
    <source>
        <strain evidence="9">DSM 26542</strain>
    </source>
</reference>
<organism evidence="8 9">
    <name type="scientific">Myroides guanonis</name>
    <dbReference type="NCBI Taxonomy" id="1150112"/>
    <lineage>
        <taxon>Bacteria</taxon>
        <taxon>Pseudomonadati</taxon>
        <taxon>Bacteroidota</taxon>
        <taxon>Flavobacteriia</taxon>
        <taxon>Flavobacteriales</taxon>
        <taxon>Flavobacteriaceae</taxon>
        <taxon>Myroides</taxon>
    </lineage>
</organism>
<dbReference type="RefSeq" id="WP_090679124.1">
    <property type="nucleotide sequence ID" value="NZ_FORU01000008.1"/>
</dbReference>
<name>A0A1I3RM32_9FLAO</name>
<dbReference type="Gene3D" id="3.40.50.720">
    <property type="entry name" value="NAD(P)-binding Rossmann-like Domain"/>
    <property type="match status" value="1"/>
</dbReference>
<gene>
    <name evidence="8" type="ORF">SAMN04487893_10873</name>
</gene>